<gene>
    <name evidence="2" type="ORF">AW14_06840</name>
</gene>
<proteinExistence type="predicted"/>
<dbReference type="Proteomes" id="UP000032229">
    <property type="component" value="Chromosome"/>
</dbReference>
<feature type="chain" id="PRO_5002191475" evidence="1">
    <location>
        <begin position="22"/>
        <end position="250"/>
    </location>
</feature>
<name>A0A0C5W0L5_9FLAO</name>
<dbReference type="OrthoDB" id="1038658at2"/>
<dbReference type="KEGG" id="sze:AW14_06840"/>
<keyword evidence="1" id="KW-0732">Signal</keyword>
<organism evidence="2 3">
    <name type="scientific">Siansivirga zeaxanthinifaciens CC-SAMT-1</name>
    <dbReference type="NCBI Taxonomy" id="1454006"/>
    <lineage>
        <taxon>Bacteria</taxon>
        <taxon>Pseudomonadati</taxon>
        <taxon>Bacteroidota</taxon>
        <taxon>Flavobacteriia</taxon>
        <taxon>Flavobacteriales</taxon>
        <taxon>Flavobacteriaceae</taxon>
        <taxon>Siansivirga</taxon>
    </lineage>
</organism>
<dbReference type="HOGENOM" id="CLU_1057413_0_0_10"/>
<keyword evidence="3" id="KW-1185">Reference proteome</keyword>
<sequence length="250" mass="29367">MKIIKYFALIVTISLATNLHAQKFSHYENNLNSYKEYFKDTLGITIAFPKEFNNLDVYSVGFKVSKNPKKPTGSAYGTFFLSKDKNCMIAFPLLLFGFTSEIPKENKTTAINTFSFEPKNQVINEIKIPLELYYHPFWSDNDKNKEVTFDVYKYADFIFGRKAREKYNADAYSISDIPKTDEFEFFSLRGQSIENLPVNKFSYCTSLFIQKGEKALDIKFFFTEKGFKKKEKYIKMLDKHIWFDENFKPD</sequence>
<evidence type="ECO:0000313" key="3">
    <source>
        <dbReference type="Proteomes" id="UP000032229"/>
    </source>
</evidence>
<feature type="signal peptide" evidence="1">
    <location>
        <begin position="1"/>
        <end position="21"/>
    </location>
</feature>
<evidence type="ECO:0000313" key="2">
    <source>
        <dbReference type="EMBL" id="AJR04841.1"/>
    </source>
</evidence>
<reference evidence="2 3" key="1">
    <citation type="submission" date="2014-02" db="EMBL/GenBank/DDBJ databases">
        <authorList>
            <person name="Young C.-C."/>
            <person name="Hameed A."/>
            <person name="Huang H.-C."/>
            <person name="Shahina M."/>
        </authorList>
    </citation>
    <scope>NUCLEOTIDE SEQUENCE [LARGE SCALE GENOMIC DNA]</scope>
    <source>
        <strain evidence="2 3">CC-SAMT-1</strain>
    </source>
</reference>
<evidence type="ECO:0000256" key="1">
    <source>
        <dbReference type="SAM" id="SignalP"/>
    </source>
</evidence>
<accession>A0A0C5W0L5</accession>
<protein>
    <submittedName>
        <fullName evidence="2">Uncharacterized protein</fullName>
    </submittedName>
</protein>
<dbReference type="PATRIC" id="fig|1454006.5.peg.1342"/>
<dbReference type="EMBL" id="CP007202">
    <property type="protein sequence ID" value="AJR04841.1"/>
    <property type="molecule type" value="Genomic_DNA"/>
</dbReference>
<dbReference type="AlphaFoldDB" id="A0A0C5W0L5"/>
<dbReference type="RefSeq" id="WP_044638101.1">
    <property type="nucleotide sequence ID" value="NZ_CP007202.1"/>
</dbReference>
<dbReference type="STRING" id="1454006.AW14_06840"/>